<dbReference type="FunCoup" id="Q9RRV6">
    <property type="interactions" value="278"/>
</dbReference>
<keyword evidence="5 7" id="KW-1133">Transmembrane helix</keyword>
<dbReference type="PANTHER" id="PTHR43394:SF1">
    <property type="entry name" value="ATP-BINDING CASSETTE SUB-FAMILY B MEMBER 10, MITOCHONDRIAL"/>
    <property type="match status" value="1"/>
</dbReference>
<dbReference type="PROSITE" id="PS00211">
    <property type="entry name" value="ABC_TRANSPORTER_1"/>
    <property type="match status" value="1"/>
</dbReference>
<dbReference type="CDD" id="cd18549">
    <property type="entry name" value="ABC_6TM_YwjA_like"/>
    <property type="match status" value="1"/>
</dbReference>
<feature type="transmembrane region" description="Helical" evidence="7">
    <location>
        <begin position="152"/>
        <end position="169"/>
    </location>
</feature>
<proteinExistence type="predicted"/>
<sequence length="588" mass="64715">METSTLQPKSEFFAALRHFAGYYRPYRLTLYADLLCALLVAGITLVYPLCAGYITRTVLTLTPQQAWPELLRVGGLMVGLLAVQVAANSFLDYQGHMMGTFIERDMRRDLFAHLQKLPFGFYDTHRTGQLMSRVTGDLYDIGELAHHGPEDLFIALVSFVGVFVILAGLNLPLTLILLAFLPFMAAYALYFNVQLNRALLQSRQRIGEVNAQVEDSLAGIRVVQSFTGEGTEARRFGAANDLFVEGRRGEYRAELYFYQGMTAFTGLMTIAVLMFGGWAILQGGLRIDGLVTYLMCVGILLEPIRRLVNLARVLQEGVTGFQRFREMMAVTPDIVDAPGAAELQNVRGEVEFQGVSFGYSPDAPPVLRDLNLKIRAGEFVALVGASGVGKSTLCALIPRFYDVSAGQVLVDGHDVCGVTLASLRRSVGVVQQDVYLFSGTVMENIRYGRPGATEAEAMDAARQAGAHDFITRLPQGYHTDIGQRGVKLSGGQKQRLSIARVFLKDPPILIFDEATSSLDNESERLVQESLERLARRRTTLVIAHRLSTVRNAHRIVVLTENGVAEEGSHAELLALGGEYARLQALGRL</sequence>
<dbReference type="EnsemblBacteria" id="AAF11923">
    <property type="protein sequence ID" value="AAF11923"/>
    <property type="gene ID" value="DR_2379"/>
</dbReference>
<dbReference type="SUPFAM" id="SSF52540">
    <property type="entry name" value="P-loop containing nucleoside triphosphate hydrolases"/>
    <property type="match status" value="1"/>
</dbReference>
<dbReference type="SMART" id="SM00382">
    <property type="entry name" value="AAA"/>
    <property type="match status" value="1"/>
</dbReference>
<keyword evidence="11" id="KW-1185">Reference proteome</keyword>
<evidence type="ECO:0000256" key="1">
    <source>
        <dbReference type="ARBA" id="ARBA00004651"/>
    </source>
</evidence>
<dbReference type="eggNOG" id="COG1132">
    <property type="taxonomic scope" value="Bacteria"/>
</dbReference>
<accession>Q9RRV6</accession>
<gene>
    <name evidence="10" type="ordered locus">DR_2379</name>
</gene>
<dbReference type="InterPro" id="IPR027417">
    <property type="entry name" value="P-loop_NTPase"/>
</dbReference>
<feature type="transmembrane region" description="Helical" evidence="7">
    <location>
        <begin position="175"/>
        <end position="193"/>
    </location>
</feature>
<dbReference type="SUPFAM" id="SSF90123">
    <property type="entry name" value="ABC transporter transmembrane region"/>
    <property type="match status" value="1"/>
</dbReference>
<feature type="transmembrane region" description="Helical" evidence="7">
    <location>
        <begin position="30"/>
        <end position="54"/>
    </location>
</feature>
<dbReference type="Proteomes" id="UP000002524">
    <property type="component" value="Chromosome 1"/>
</dbReference>
<evidence type="ECO:0000313" key="10">
    <source>
        <dbReference type="EMBL" id="AAF11923.1"/>
    </source>
</evidence>
<dbReference type="GO" id="GO:0005886">
    <property type="term" value="C:plasma membrane"/>
    <property type="evidence" value="ECO:0007669"/>
    <property type="project" value="UniProtKB-SubCell"/>
</dbReference>
<evidence type="ECO:0000256" key="2">
    <source>
        <dbReference type="ARBA" id="ARBA00022692"/>
    </source>
</evidence>
<dbReference type="EMBL" id="AE000513">
    <property type="protein sequence ID" value="AAF11923.1"/>
    <property type="molecule type" value="Genomic_DNA"/>
</dbReference>
<dbReference type="GO" id="GO:0005524">
    <property type="term" value="F:ATP binding"/>
    <property type="evidence" value="ECO:0007669"/>
    <property type="project" value="UniProtKB-KW"/>
</dbReference>
<dbReference type="CDD" id="cd03251">
    <property type="entry name" value="ABCC_MsbA"/>
    <property type="match status" value="1"/>
</dbReference>
<dbReference type="Gene3D" id="3.40.50.300">
    <property type="entry name" value="P-loop containing nucleotide triphosphate hydrolases"/>
    <property type="match status" value="1"/>
</dbReference>
<dbReference type="PROSITE" id="PS50893">
    <property type="entry name" value="ABC_TRANSPORTER_2"/>
    <property type="match status" value="1"/>
</dbReference>
<dbReference type="Pfam" id="PF00005">
    <property type="entry name" value="ABC_tran"/>
    <property type="match status" value="1"/>
</dbReference>
<feature type="domain" description="ABC transporter" evidence="8">
    <location>
        <begin position="350"/>
        <end position="585"/>
    </location>
</feature>
<dbReference type="PANTHER" id="PTHR43394">
    <property type="entry name" value="ATP-DEPENDENT PERMEASE MDL1, MITOCHONDRIAL"/>
    <property type="match status" value="1"/>
</dbReference>
<dbReference type="KEGG" id="dra:DR_2379"/>
<dbReference type="Gene3D" id="1.20.1560.10">
    <property type="entry name" value="ABC transporter type 1, transmembrane domain"/>
    <property type="match status" value="1"/>
</dbReference>
<evidence type="ECO:0000313" key="11">
    <source>
        <dbReference type="Proteomes" id="UP000002524"/>
    </source>
</evidence>
<dbReference type="HOGENOM" id="CLU_000604_84_3_0"/>
<evidence type="ECO:0000256" key="7">
    <source>
        <dbReference type="SAM" id="Phobius"/>
    </source>
</evidence>
<evidence type="ECO:0000256" key="6">
    <source>
        <dbReference type="ARBA" id="ARBA00023136"/>
    </source>
</evidence>
<evidence type="ECO:0000256" key="5">
    <source>
        <dbReference type="ARBA" id="ARBA00022989"/>
    </source>
</evidence>
<feature type="transmembrane region" description="Helical" evidence="7">
    <location>
        <begin position="74"/>
        <end position="91"/>
    </location>
</feature>
<evidence type="ECO:0000256" key="3">
    <source>
        <dbReference type="ARBA" id="ARBA00022741"/>
    </source>
</evidence>
<dbReference type="GO" id="GO:0055085">
    <property type="term" value="P:transmembrane transport"/>
    <property type="evidence" value="ECO:0000318"/>
    <property type="project" value="GO_Central"/>
</dbReference>
<dbReference type="GO" id="GO:0140359">
    <property type="term" value="F:ABC-type transporter activity"/>
    <property type="evidence" value="ECO:0007669"/>
    <property type="project" value="InterPro"/>
</dbReference>
<reference evidence="10 11" key="1">
    <citation type="journal article" date="1999" name="Science">
        <title>Genome sequence of the radioresistant bacterium Deinococcus radiodurans R1.</title>
        <authorList>
            <person name="White O."/>
            <person name="Eisen J.A."/>
            <person name="Heidelberg J.F."/>
            <person name="Hickey E.K."/>
            <person name="Peterson J.D."/>
            <person name="Dodson R.J."/>
            <person name="Haft D.H."/>
            <person name="Gwinn M.L."/>
            <person name="Nelson W.C."/>
            <person name="Richardson D.L."/>
            <person name="Moffat K.S."/>
            <person name="Qin H."/>
            <person name="Jiang L."/>
            <person name="Pamphile W."/>
            <person name="Crosby M."/>
            <person name="Shen M."/>
            <person name="Vamathevan J.J."/>
            <person name="Lam P."/>
            <person name="McDonald L."/>
            <person name="Utterback T."/>
            <person name="Zalewski C."/>
            <person name="Makarova K.S."/>
            <person name="Aravind L."/>
            <person name="Daly M.J."/>
            <person name="Minton K.W."/>
            <person name="Fleischmann R.D."/>
            <person name="Ketchum K.A."/>
            <person name="Nelson K.E."/>
            <person name="Salzberg S."/>
            <person name="Smith H.O."/>
            <person name="Venter J.C."/>
            <person name="Fraser C.M."/>
        </authorList>
    </citation>
    <scope>NUCLEOTIDE SEQUENCE [LARGE SCALE GENOMIC DNA]</scope>
    <source>
        <strain evidence="11">ATCC 13939 / DSM 20539 / JCM 16871 / LMG 4051 / NBRC 15346 / NCIMB 9279 / R1 / VKM B-1422</strain>
    </source>
</reference>
<dbReference type="FunFam" id="3.40.50.300:FF:000218">
    <property type="entry name" value="Multidrug ABC transporter ATP-binding protein"/>
    <property type="match status" value="1"/>
</dbReference>
<protein>
    <submittedName>
        <fullName evidence="10">ABC transporter, ATP-binding protein, MsbA family</fullName>
    </submittedName>
</protein>
<dbReference type="Pfam" id="PF00664">
    <property type="entry name" value="ABC_membrane"/>
    <property type="match status" value="1"/>
</dbReference>
<feature type="transmembrane region" description="Helical" evidence="7">
    <location>
        <begin position="255"/>
        <end position="281"/>
    </location>
</feature>
<dbReference type="InterPro" id="IPR017871">
    <property type="entry name" value="ABC_transporter-like_CS"/>
</dbReference>
<keyword evidence="6 7" id="KW-0472">Membrane</keyword>
<name>Q9RRV6_DEIRA</name>
<dbReference type="OrthoDB" id="9769895at2"/>
<dbReference type="PATRIC" id="fig|243230.17.peg.2616"/>
<dbReference type="InterPro" id="IPR011527">
    <property type="entry name" value="ABC1_TM_dom"/>
</dbReference>
<dbReference type="InterPro" id="IPR036640">
    <property type="entry name" value="ABC1_TM_sf"/>
</dbReference>
<dbReference type="PaxDb" id="243230-DR_2379"/>
<dbReference type="InParanoid" id="Q9RRV6"/>
<dbReference type="GO" id="GO:0034040">
    <property type="term" value="F:ATPase-coupled lipid transmembrane transporter activity"/>
    <property type="evidence" value="ECO:0000318"/>
    <property type="project" value="GO_Central"/>
</dbReference>
<evidence type="ECO:0000256" key="4">
    <source>
        <dbReference type="ARBA" id="ARBA00022840"/>
    </source>
</evidence>
<dbReference type="AlphaFoldDB" id="Q9RRV6"/>
<dbReference type="InterPro" id="IPR003439">
    <property type="entry name" value="ABC_transporter-like_ATP-bd"/>
</dbReference>
<keyword evidence="2 7" id="KW-0812">Transmembrane</keyword>
<dbReference type="GO" id="GO:0016887">
    <property type="term" value="F:ATP hydrolysis activity"/>
    <property type="evidence" value="ECO:0007669"/>
    <property type="project" value="InterPro"/>
</dbReference>
<keyword evidence="3" id="KW-0547">Nucleotide-binding</keyword>
<evidence type="ECO:0000259" key="8">
    <source>
        <dbReference type="PROSITE" id="PS50893"/>
    </source>
</evidence>
<organism evidence="10 11">
    <name type="scientific">Deinococcus radiodurans (strain ATCC 13939 / DSM 20539 / JCM 16871 / CCUG 27074 / LMG 4051 / NBRC 15346 / NCIMB 9279 / VKM B-1422 / R1)</name>
    <dbReference type="NCBI Taxonomy" id="243230"/>
    <lineage>
        <taxon>Bacteria</taxon>
        <taxon>Thermotogati</taxon>
        <taxon>Deinococcota</taxon>
        <taxon>Deinococci</taxon>
        <taxon>Deinococcales</taxon>
        <taxon>Deinococcaceae</taxon>
        <taxon>Deinococcus</taxon>
    </lineage>
</organism>
<dbReference type="STRING" id="243230.DR_2379"/>
<dbReference type="PIR" id="A75282">
    <property type="entry name" value="A75282"/>
</dbReference>
<dbReference type="InterPro" id="IPR039421">
    <property type="entry name" value="Type_1_exporter"/>
</dbReference>
<feature type="domain" description="ABC transmembrane type-1" evidence="9">
    <location>
        <begin position="34"/>
        <end position="316"/>
    </location>
</feature>
<dbReference type="InterPro" id="IPR003593">
    <property type="entry name" value="AAA+_ATPase"/>
</dbReference>
<evidence type="ECO:0000259" key="9">
    <source>
        <dbReference type="PROSITE" id="PS50929"/>
    </source>
</evidence>
<dbReference type="PROSITE" id="PS50929">
    <property type="entry name" value="ABC_TM1F"/>
    <property type="match status" value="1"/>
</dbReference>
<keyword evidence="4 10" id="KW-0067">ATP-binding</keyword>
<comment type="subcellular location">
    <subcellularLocation>
        <location evidence="1">Cell membrane</location>
        <topology evidence="1">Multi-pass membrane protein</topology>
    </subcellularLocation>
</comment>